<reference evidence="1 2" key="1">
    <citation type="journal article" date="2023" name="Sci. Data">
        <title>Genome assembly of the Korean intertidal mud-creeper Batillaria attramentaria.</title>
        <authorList>
            <person name="Patra A.K."/>
            <person name="Ho P.T."/>
            <person name="Jun S."/>
            <person name="Lee S.J."/>
            <person name="Kim Y."/>
            <person name="Won Y.J."/>
        </authorList>
    </citation>
    <scope>NUCLEOTIDE SEQUENCE [LARGE SCALE GENOMIC DNA]</scope>
    <source>
        <strain evidence="1">Wonlab-2016</strain>
    </source>
</reference>
<dbReference type="PANTHER" id="PTHR24110:SF3">
    <property type="entry name" value="CENTROSOMAL PROTEIN OF 78 KDA"/>
    <property type="match status" value="1"/>
</dbReference>
<sequence>MIESVQARQRGAYDFESHYDNLCALQDSVPLAAVKAHLSSGVLDINADRVRATDWMPILNTLQINKSLEYVAVRSFFQPASDSDDKRTAVMKRKTPAIRSKEITFRLCKALRDCLSVSPTLMYIELQGLPLRERDIQALMKGVLKNSTLCHLSMEYCRVGDTGLESESSFY</sequence>
<gene>
    <name evidence="1" type="ORF">BaRGS_00018813</name>
</gene>
<dbReference type="Gene3D" id="3.80.10.10">
    <property type="entry name" value="Ribonuclease Inhibitor"/>
    <property type="match status" value="1"/>
</dbReference>
<protein>
    <submittedName>
        <fullName evidence="1">Uncharacterized protein</fullName>
    </submittedName>
</protein>
<dbReference type="PANTHER" id="PTHR24110">
    <property type="entry name" value="CENTROSOMAL PROTEIN OF 78 KDA"/>
    <property type="match status" value="1"/>
</dbReference>
<comment type="caution">
    <text evidence="1">The sequence shown here is derived from an EMBL/GenBank/DDBJ whole genome shotgun (WGS) entry which is preliminary data.</text>
</comment>
<dbReference type="SUPFAM" id="SSF52047">
    <property type="entry name" value="RNI-like"/>
    <property type="match status" value="1"/>
</dbReference>
<dbReference type="InterPro" id="IPR032675">
    <property type="entry name" value="LRR_dom_sf"/>
</dbReference>
<name>A0ABD0KSU5_9CAEN</name>
<accession>A0ABD0KSU5</accession>
<organism evidence="1 2">
    <name type="scientific">Batillaria attramentaria</name>
    <dbReference type="NCBI Taxonomy" id="370345"/>
    <lineage>
        <taxon>Eukaryota</taxon>
        <taxon>Metazoa</taxon>
        <taxon>Spiralia</taxon>
        <taxon>Lophotrochozoa</taxon>
        <taxon>Mollusca</taxon>
        <taxon>Gastropoda</taxon>
        <taxon>Caenogastropoda</taxon>
        <taxon>Sorbeoconcha</taxon>
        <taxon>Cerithioidea</taxon>
        <taxon>Batillariidae</taxon>
        <taxon>Batillaria</taxon>
    </lineage>
</organism>
<dbReference type="Proteomes" id="UP001519460">
    <property type="component" value="Unassembled WGS sequence"/>
</dbReference>
<evidence type="ECO:0000313" key="2">
    <source>
        <dbReference type="Proteomes" id="UP001519460"/>
    </source>
</evidence>
<keyword evidence="2" id="KW-1185">Reference proteome</keyword>
<proteinExistence type="predicted"/>
<dbReference type="EMBL" id="JACVVK020000132">
    <property type="protein sequence ID" value="KAK7489948.1"/>
    <property type="molecule type" value="Genomic_DNA"/>
</dbReference>
<evidence type="ECO:0000313" key="1">
    <source>
        <dbReference type="EMBL" id="KAK7489948.1"/>
    </source>
</evidence>
<dbReference type="AlphaFoldDB" id="A0ABD0KSU5"/>